<organism evidence="3 4">
    <name type="scientific">Phycomyces blakesleeanus (strain ATCC 8743b / DSM 1359 / FGSC 10004 / NBRC 33097 / NRRL 1555)</name>
    <dbReference type="NCBI Taxonomy" id="763407"/>
    <lineage>
        <taxon>Eukaryota</taxon>
        <taxon>Fungi</taxon>
        <taxon>Fungi incertae sedis</taxon>
        <taxon>Mucoromycota</taxon>
        <taxon>Mucoromycotina</taxon>
        <taxon>Mucoromycetes</taxon>
        <taxon>Mucorales</taxon>
        <taxon>Phycomycetaceae</taxon>
        <taxon>Phycomyces</taxon>
    </lineage>
</organism>
<dbReference type="SUPFAM" id="SSF53098">
    <property type="entry name" value="Ribonuclease H-like"/>
    <property type="match status" value="1"/>
</dbReference>
<reference evidence="4" key="1">
    <citation type="submission" date="2015-06" db="EMBL/GenBank/DDBJ databases">
        <title>Expansion of signal transduction pathways in fungi by whole-genome duplication.</title>
        <authorList>
            <consortium name="DOE Joint Genome Institute"/>
            <person name="Corrochano L.M."/>
            <person name="Kuo A."/>
            <person name="Marcet-Houben M."/>
            <person name="Polaino S."/>
            <person name="Salamov A."/>
            <person name="Villalobos J.M."/>
            <person name="Alvarez M.I."/>
            <person name="Avalos J."/>
            <person name="Benito E.P."/>
            <person name="Benoit I."/>
            <person name="Burger G."/>
            <person name="Camino L.P."/>
            <person name="Canovas D."/>
            <person name="Cerda-Olmedo E."/>
            <person name="Cheng J.-F."/>
            <person name="Dominguez A."/>
            <person name="Elias M."/>
            <person name="Eslava A.P."/>
            <person name="Glaser F."/>
            <person name="Grimwood J."/>
            <person name="Gutierrez G."/>
            <person name="Heitman J."/>
            <person name="Henrissat B."/>
            <person name="Iturriaga E.A."/>
            <person name="Lang B.F."/>
            <person name="Lavin J.L."/>
            <person name="Lee S."/>
            <person name="Li W."/>
            <person name="Lindquist E."/>
            <person name="Lopez-Garcia S."/>
            <person name="Luque E.M."/>
            <person name="Marcos A.T."/>
            <person name="Martin J."/>
            <person name="McCluskey K."/>
            <person name="Medina H.R."/>
            <person name="Miralles-Duran A."/>
            <person name="Miyazaki A."/>
            <person name="Munoz-Torres E."/>
            <person name="Oguiza J.A."/>
            <person name="Ohm R."/>
            <person name="Olmedo M."/>
            <person name="Orejas M."/>
            <person name="Ortiz-Castellanos L."/>
            <person name="Pisabarro A.G."/>
            <person name="Rodriguez-Romero J."/>
            <person name="Ruiz-Herrera J."/>
            <person name="Ruiz-Vazquez R."/>
            <person name="Sanz C."/>
            <person name="Schackwitz W."/>
            <person name="Schmutz J."/>
            <person name="Shahriari M."/>
            <person name="Shelest E."/>
            <person name="Silva-Franco F."/>
            <person name="Soanes D."/>
            <person name="Syed K."/>
            <person name="Tagua V.G."/>
            <person name="Talbot N.J."/>
            <person name="Thon M."/>
            <person name="De vries R.P."/>
            <person name="Wiebenga A."/>
            <person name="Yadav J.S."/>
            <person name="Braun E.L."/>
            <person name="Baker S."/>
            <person name="Garre V."/>
            <person name="Horwitz B."/>
            <person name="Torres-Martinez S."/>
            <person name="Idnurm A."/>
            <person name="Herrera-Estrella A."/>
            <person name="Gabaldon T."/>
            <person name="Grigoriev I.V."/>
        </authorList>
    </citation>
    <scope>NUCLEOTIDE SEQUENCE [LARGE SCALE GENOMIC DNA]</scope>
    <source>
        <strain evidence="4">NRRL 1555(-)</strain>
    </source>
</reference>
<evidence type="ECO:0000313" key="3">
    <source>
        <dbReference type="EMBL" id="OAD80213.1"/>
    </source>
</evidence>
<dbReference type="InParanoid" id="A0A162V5V7"/>
<dbReference type="AlphaFoldDB" id="A0A162V5V7"/>
<keyword evidence="1" id="KW-0472">Membrane</keyword>
<dbReference type="InterPro" id="IPR012337">
    <property type="entry name" value="RNaseH-like_sf"/>
</dbReference>
<feature type="transmembrane region" description="Helical" evidence="1">
    <location>
        <begin position="15"/>
        <end position="34"/>
    </location>
</feature>
<sequence>MDLAEPFVITENQNLYIFVVVDVATCYIIAQPLLNKQSDSVTKTLMSIFRDYGIVIVGHFIQSDNSHQFCNDITDASVRLITNTLRKLSGQDFRNWDEILPTIQLCCNMKVRPRSESSSFFLMFARKMNWIGDYSQEGVTDKTVC</sequence>
<keyword evidence="1" id="KW-0812">Transmembrane</keyword>
<dbReference type="GO" id="GO:0003676">
    <property type="term" value="F:nucleic acid binding"/>
    <property type="evidence" value="ECO:0007669"/>
    <property type="project" value="InterPro"/>
</dbReference>
<gene>
    <name evidence="3" type="ORF">PHYBLDRAFT_59244</name>
</gene>
<proteinExistence type="predicted"/>
<dbReference type="InterPro" id="IPR036397">
    <property type="entry name" value="RNaseH_sf"/>
</dbReference>
<dbReference type="GeneID" id="29001365"/>
<keyword evidence="1" id="KW-1133">Transmembrane helix</keyword>
<dbReference type="GO" id="GO:0005634">
    <property type="term" value="C:nucleus"/>
    <property type="evidence" value="ECO:0007669"/>
    <property type="project" value="UniProtKB-ARBA"/>
</dbReference>
<dbReference type="Proteomes" id="UP000077315">
    <property type="component" value="Unassembled WGS sequence"/>
</dbReference>
<dbReference type="OrthoDB" id="2277642at2759"/>
<keyword evidence="4" id="KW-1185">Reference proteome</keyword>
<name>A0A162V5V7_PHYB8</name>
<evidence type="ECO:0000259" key="2">
    <source>
        <dbReference type="PROSITE" id="PS50994"/>
    </source>
</evidence>
<dbReference type="VEuPathDB" id="FungiDB:PHYBLDRAFT_59244"/>
<accession>A0A162V5V7</accession>
<dbReference type="GO" id="GO:0015074">
    <property type="term" value="P:DNA integration"/>
    <property type="evidence" value="ECO:0007669"/>
    <property type="project" value="InterPro"/>
</dbReference>
<dbReference type="InterPro" id="IPR001584">
    <property type="entry name" value="Integrase_cat-core"/>
</dbReference>
<dbReference type="EMBL" id="KV440972">
    <property type="protein sequence ID" value="OAD80213.1"/>
    <property type="molecule type" value="Genomic_DNA"/>
</dbReference>
<protein>
    <recommendedName>
        <fullName evidence="2">Integrase catalytic domain-containing protein</fullName>
    </recommendedName>
</protein>
<dbReference type="Gene3D" id="3.30.420.10">
    <property type="entry name" value="Ribonuclease H-like superfamily/Ribonuclease H"/>
    <property type="match status" value="1"/>
</dbReference>
<evidence type="ECO:0000256" key="1">
    <source>
        <dbReference type="SAM" id="Phobius"/>
    </source>
</evidence>
<evidence type="ECO:0000313" key="4">
    <source>
        <dbReference type="Proteomes" id="UP000077315"/>
    </source>
</evidence>
<feature type="domain" description="Integrase catalytic" evidence="2">
    <location>
        <begin position="1"/>
        <end position="85"/>
    </location>
</feature>
<dbReference type="PROSITE" id="PS50994">
    <property type="entry name" value="INTEGRASE"/>
    <property type="match status" value="1"/>
</dbReference>
<dbReference type="STRING" id="763407.A0A162V5V7"/>
<dbReference type="RefSeq" id="XP_018298253.1">
    <property type="nucleotide sequence ID" value="XM_018440459.1"/>
</dbReference>